<evidence type="ECO:0000313" key="1">
    <source>
        <dbReference type="EMBL" id="VDN42382.1"/>
    </source>
</evidence>
<reference evidence="1 2" key="1">
    <citation type="submission" date="2018-11" db="EMBL/GenBank/DDBJ databases">
        <authorList>
            <consortium name="Pathogen Informatics"/>
        </authorList>
    </citation>
    <scope>NUCLEOTIDE SEQUENCE [LARGE SCALE GENOMIC DNA]</scope>
</reference>
<dbReference type="Proteomes" id="UP000281553">
    <property type="component" value="Unassembled WGS sequence"/>
</dbReference>
<dbReference type="AlphaFoldDB" id="A0A3P7RFW7"/>
<dbReference type="OrthoDB" id="8963429at2759"/>
<protein>
    <submittedName>
        <fullName evidence="1">Uncharacterized protein</fullName>
    </submittedName>
</protein>
<keyword evidence="2" id="KW-1185">Reference proteome</keyword>
<dbReference type="EMBL" id="UYRU01104459">
    <property type="protein sequence ID" value="VDN42382.1"/>
    <property type="molecule type" value="Genomic_DNA"/>
</dbReference>
<accession>A0A3P7RFW7</accession>
<organism evidence="1 2">
    <name type="scientific">Dibothriocephalus latus</name>
    <name type="common">Fish tapeworm</name>
    <name type="synonym">Diphyllobothrium latum</name>
    <dbReference type="NCBI Taxonomy" id="60516"/>
    <lineage>
        <taxon>Eukaryota</taxon>
        <taxon>Metazoa</taxon>
        <taxon>Spiralia</taxon>
        <taxon>Lophotrochozoa</taxon>
        <taxon>Platyhelminthes</taxon>
        <taxon>Cestoda</taxon>
        <taxon>Eucestoda</taxon>
        <taxon>Diphyllobothriidea</taxon>
        <taxon>Diphyllobothriidae</taxon>
        <taxon>Dibothriocephalus</taxon>
    </lineage>
</organism>
<name>A0A3P7RFW7_DIBLA</name>
<proteinExistence type="predicted"/>
<evidence type="ECO:0000313" key="2">
    <source>
        <dbReference type="Proteomes" id="UP000281553"/>
    </source>
</evidence>
<gene>
    <name evidence="1" type="ORF">DILT_LOCUS18811</name>
</gene>
<sequence>MPTSWSSCWSRIGFWPSMGDCRRHRVTSYEIMVSFDVVPLFTYIPTGLAVSTVDELLQEKYEEDDQQLKRKHVTELLELRLKIEFTSKIMEYRWAPPCLG</sequence>